<dbReference type="SMART" id="SM00702">
    <property type="entry name" value="P4Hc"/>
    <property type="match status" value="1"/>
</dbReference>
<dbReference type="GO" id="GO:0031418">
    <property type="term" value="F:L-ascorbic acid binding"/>
    <property type="evidence" value="ECO:0007669"/>
    <property type="project" value="UniProtKB-KW"/>
</dbReference>
<dbReference type="OrthoDB" id="420380at2759"/>
<keyword evidence="16" id="KW-1185">Reference proteome</keyword>
<feature type="signal peptide" evidence="13">
    <location>
        <begin position="1"/>
        <end position="20"/>
    </location>
</feature>
<dbReference type="FunCoup" id="B3MSW2">
    <property type="interactions" value="56"/>
</dbReference>
<comment type="function">
    <text evidence="2">Catalyzes the post-translational formation of 4-hydroxyproline in -Xaa-Pro-Gly- sequences in collagens and other proteins.</text>
</comment>
<accession>B3MSW2</accession>
<comment type="subcellular location">
    <subcellularLocation>
        <location evidence="3">Endoplasmic reticulum lumen</location>
    </subcellularLocation>
</comment>
<dbReference type="EMBL" id="CH902623">
    <property type="protein sequence ID" value="EDV30352.2"/>
    <property type="molecule type" value="Genomic_DNA"/>
</dbReference>
<dbReference type="Pfam" id="PF08336">
    <property type="entry name" value="P4Ha_N"/>
    <property type="match status" value="1"/>
</dbReference>
<feature type="domain" description="Fe2OG dioxygenase" evidence="14">
    <location>
        <begin position="377"/>
        <end position="482"/>
    </location>
</feature>
<keyword evidence="12" id="KW-0325">Glycoprotein</keyword>
<dbReference type="GeneID" id="6505888"/>
<dbReference type="EC" id="1.14.11.2" evidence="5"/>
<evidence type="ECO:0000256" key="9">
    <source>
        <dbReference type="ARBA" id="ARBA00022964"/>
    </source>
</evidence>
<dbReference type="GO" id="GO:0005788">
    <property type="term" value="C:endoplasmic reticulum lumen"/>
    <property type="evidence" value="ECO:0007669"/>
    <property type="project" value="UniProtKB-SubCell"/>
</dbReference>
<evidence type="ECO:0000256" key="10">
    <source>
        <dbReference type="ARBA" id="ARBA00023002"/>
    </source>
</evidence>
<dbReference type="Gene3D" id="1.25.40.10">
    <property type="entry name" value="Tetratricopeptide repeat domain"/>
    <property type="match status" value="1"/>
</dbReference>
<evidence type="ECO:0000256" key="4">
    <source>
        <dbReference type="ARBA" id="ARBA00006511"/>
    </source>
</evidence>
<dbReference type="Gene3D" id="6.10.140.1460">
    <property type="match status" value="1"/>
</dbReference>
<sequence>MFIIKFFTFIVLLFPVQVWCNEFANTVPDKAYAASTSRLMKLLEVEDELAENLSGYVEKLKRKLSIVEKSLCNLKAKHIQMKMDYETYFGNPLNSFSLIYRLSSSWKMWLKYTSESQKEELEHIDEAHRMRTQLPTSSDLQMASRGIDELMAYYKLTPEELGVGNLSGYTRPETALSSLDCYALGEFCIQIRKDALAEAWFNASLRLFKENNSVYNVYDFSRTTIDTSWGALLIKNNQYDAAFNHFGQSSLSNISREVQNQFEEDLGAKRNCSAKFRLPNHLHCRYNSSTSPFLHIAPLKMEEISTDPYMVVYHDVIYENEINWLLDNSDFRTSLVGESQISTLRTSQDMPFGANSGEVMRNIEKRIKDMTGLSMDLSEDFMLINYGIGGTYKMHYDFYVYSEPLRFLRGERIVTVLFYLGDVELSGSTVFPFLNISITPKKGSAVMWYNLHNSGDVHQKTQHCACPVVVGSKYVLTKWINELHQTFITPCMKDSNIHS</sequence>
<evidence type="ECO:0000256" key="12">
    <source>
        <dbReference type="ARBA" id="ARBA00023180"/>
    </source>
</evidence>
<keyword evidence="11" id="KW-0408">Iron</keyword>
<evidence type="ECO:0000256" key="8">
    <source>
        <dbReference type="ARBA" id="ARBA00022896"/>
    </source>
</evidence>
<name>B3MSW2_DROAN</name>
<dbReference type="PROSITE" id="PS51471">
    <property type="entry name" value="FE2OG_OXY"/>
    <property type="match status" value="1"/>
</dbReference>
<keyword evidence="7" id="KW-0256">Endoplasmic reticulum</keyword>
<dbReference type="eggNOG" id="KOG1591">
    <property type="taxonomic scope" value="Eukaryota"/>
</dbReference>
<dbReference type="Pfam" id="PF13640">
    <property type="entry name" value="2OG-FeII_Oxy_3"/>
    <property type="match status" value="1"/>
</dbReference>
<dbReference type="InterPro" id="IPR045054">
    <property type="entry name" value="P4HA-like"/>
</dbReference>
<protein>
    <recommendedName>
        <fullName evidence="5">procollagen-proline 4-dioxygenase</fullName>
        <ecNumber evidence="5">1.14.11.2</ecNumber>
    </recommendedName>
</protein>
<dbReference type="InterPro" id="IPR013547">
    <property type="entry name" value="P4H_N"/>
</dbReference>
<evidence type="ECO:0000256" key="5">
    <source>
        <dbReference type="ARBA" id="ARBA00012269"/>
    </source>
</evidence>
<dbReference type="InterPro" id="IPR011990">
    <property type="entry name" value="TPR-like_helical_dom_sf"/>
</dbReference>
<dbReference type="SMR" id="B3MSW2"/>
<dbReference type="KEGG" id="dan:6505888"/>
<gene>
    <name evidence="15" type="primary">Dana\GF23245</name>
    <name evidence="15" type="synonym">dana_GLEANR_7904</name>
    <name evidence="15" type="ORF">GF23245</name>
</gene>
<dbReference type="PANTHER" id="PTHR10869:SF244">
    <property type="entry name" value="PROLYL 4-HYDROXYLASE SUBUNIT ALPHA-2"/>
    <property type="match status" value="1"/>
</dbReference>
<evidence type="ECO:0000256" key="11">
    <source>
        <dbReference type="ARBA" id="ARBA00023004"/>
    </source>
</evidence>
<dbReference type="HOGENOM" id="CLU_024155_1_1_1"/>
<evidence type="ECO:0000256" key="6">
    <source>
        <dbReference type="ARBA" id="ARBA00022723"/>
    </source>
</evidence>
<comment type="similarity">
    <text evidence="4">Belongs to the P4HA family.</text>
</comment>
<proteinExistence type="inferred from homology"/>
<dbReference type="InterPro" id="IPR044862">
    <property type="entry name" value="Pro_4_hyd_alph_FE2OG_OXY"/>
</dbReference>
<dbReference type="InterPro" id="IPR005123">
    <property type="entry name" value="Oxoglu/Fe-dep_dioxygenase_dom"/>
</dbReference>
<keyword evidence="8" id="KW-0847">Vitamin C</keyword>
<evidence type="ECO:0000256" key="7">
    <source>
        <dbReference type="ARBA" id="ARBA00022824"/>
    </source>
</evidence>
<dbReference type="PANTHER" id="PTHR10869">
    <property type="entry name" value="PROLYL 4-HYDROXYLASE ALPHA SUBUNIT"/>
    <property type="match status" value="1"/>
</dbReference>
<reference evidence="15 16" key="1">
    <citation type="journal article" date="2007" name="Nature">
        <title>Evolution of genes and genomes on the Drosophila phylogeny.</title>
        <authorList>
            <consortium name="Drosophila 12 Genomes Consortium"/>
            <person name="Clark A.G."/>
            <person name="Eisen M.B."/>
            <person name="Smith D.R."/>
            <person name="Bergman C.M."/>
            <person name="Oliver B."/>
            <person name="Markow T.A."/>
            <person name="Kaufman T.C."/>
            <person name="Kellis M."/>
            <person name="Gelbart W."/>
            <person name="Iyer V.N."/>
            <person name="Pollard D.A."/>
            <person name="Sackton T.B."/>
            <person name="Larracuente A.M."/>
            <person name="Singh N.D."/>
            <person name="Abad J.P."/>
            <person name="Abt D.N."/>
            <person name="Adryan B."/>
            <person name="Aguade M."/>
            <person name="Akashi H."/>
            <person name="Anderson W.W."/>
            <person name="Aquadro C.F."/>
            <person name="Ardell D.H."/>
            <person name="Arguello R."/>
            <person name="Artieri C.G."/>
            <person name="Barbash D.A."/>
            <person name="Barker D."/>
            <person name="Barsanti P."/>
            <person name="Batterham P."/>
            <person name="Batzoglou S."/>
            <person name="Begun D."/>
            <person name="Bhutkar A."/>
            <person name="Blanco E."/>
            <person name="Bosak S.A."/>
            <person name="Bradley R.K."/>
            <person name="Brand A.D."/>
            <person name="Brent M.R."/>
            <person name="Brooks A.N."/>
            <person name="Brown R.H."/>
            <person name="Butlin R.K."/>
            <person name="Caggese C."/>
            <person name="Calvi B.R."/>
            <person name="Bernardo de Carvalho A."/>
            <person name="Caspi A."/>
            <person name="Castrezana S."/>
            <person name="Celniker S.E."/>
            <person name="Chang J.L."/>
            <person name="Chapple C."/>
            <person name="Chatterji S."/>
            <person name="Chinwalla A."/>
            <person name="Civetta A."/>
            <person name="Clifton S.W."/>
            <person name="Comeron J.M."/>
            <person name="Costello J.C."/>
            <person name="Coyne J.A."/>
            <person name="Daub J."/>
            <person name="David R.G."/>
            <person name="Delcher A.L."/>
            <person name="Delehaunty K."/>
            <person name="Do C.B."/>
            <person name="Ebling H."/>
            <person name="Edwards K."/>
            <person name="Eickbush T."/>
            <person name="Evans J.D."/>
            <person name="Filipski A."/>
            <person name="Findeiss S."/>
            <person name="Freyhult E."/>
            <person name="Fulton L."/>
            <person name="Fulton R."/>
            <person name="Garcia A.C."/>
            <person name="Gardiner A."/>
            <person name="Garfield D.A."/>
            <person name="Garvin B.E."/>
            <person name="Gibson G."/>
            <person name="Gilbert D."/>
            <person name="Gnerre S."/>
            <person name="Godfrey J."/>
            <person name="Good R."/>
            <person name="Gotea V."/>
            <person name="Gravely B."/>
            <person name="Greenberg A.J."/>
            <person name="Griffiths-Jones S."/>
            <person name="Gross S."/>
            <person name="Guigo R."/>
            <person name="Gustafson E.A."/>
            <person name="Haerty W."/>
            <person name="Hahn M.W."/>
            <person name="Halligan D.L."/>
            <person name="Halpern A.L."/>
            <person name="Halter G.M."/>
            <person name="Han M.V."/>
            <person name="Heger A."/>
            <person name="Hillier L."/>
            <person name="Hinrichs A.S."/>
            <person name="Holmes I."/>
            <person name="Hoskins R.A."/>
            <person name="Hubisz M.J."/>
            <person name="Hultmark D."/>
            <person name="Huntley M.A."/>
            <person name="Jaffe D.B."/>
            <person name="Jagadeeshan S."/>
            <person name="Jeck W.R."/>
            <person name="Johnson J."/>
            <person name="Jones C.D."/>
            <person name="Jordan W.C."/>
            <person name="Karpen G.H."/>
            <person name="Kataoka E."/>
            <person name="Keightley P.D."/>
            <person name="Kheradpour P."/>
            <person name="Kirkness E.F."/>
            <person name="Koerich L.B."/>
            <person name="Kristiansen K."/>
            <person name="Kudrna D."/>
            <person name="Kulathinal R.J."/>
            <person name="Kumar S."/>
            <person name="Kwok R."/>
            <person name="Lander E."/>
            <person name="Langley C.H."/>
            <person name="Lapoint R."/>
            <person name="Lazzaro B.P."/>
            <person name="Lee S.J."/>
            <person name="Levesque L."/>
            <person name="Li R."/>
            <person name="Lin C.F."/>
            <person name="Lin M.F."/>
            <person name="Lindblad-Toh K."/>
            <person name="Llopart A."/>
            <person name="Long M."/>
            <person name="Low L."/>
            <person name="Lozovsky E."/>
            <person name="Lu J."/>
            <person name="Luo M."/>
            <person name="Machado C.A."/>
            <person name="Makalowski W."/>
            <person name="Marzo M."/>
            <person name="Matsuda M."/>
            <person name="Matzkin L."/>
            <person name="McAllister B."/>
            <person name="McBride C.S."/>
            <person name="McKernan B."/>
            <person name="McKernan K."/>
            <person name="Mendez-Lago M."/>
            <person name="Minx P."/>
            <person name="Mollenhauer M.U."/>
            <person name="Montooth K."/>
            <person name="Mount S.M."/>
            <person name="Mu X."/>
            <person name="Myers E."/>
            <person name="Negre B."/>
            <person name="Newfeld S."/>
            <person name="Nielsen R."/>
            <person name="Noor M.A."/>
            <person name="O'Grady P."/>
            <person name="Pachter L."/>
            <person name="Papaceit M."/>
            <person name="Parisi M.J."/>
            <person name="Parisi M."/>
            <person name="Parts L."/>
            <person name="Pedersen J.S."/>
            <person name="Pesole G."/>
            <person name="Phillippy A.M."/>
            <person name="Ponting C.P."/>
            <person name="Pop M."/>
            <person name="Porcelli D."/>
            <person name="Powell J.R."/>
            <person name="Prohaska S."/>
            <person name="Pruitt K."/>
            <person name="Puig M."/>
            <person name="Quesneville H."/>
            <person name="Ram K.R."/>
            <person name="Rand D."/>
            <person name="Rasmussen M.D."/>
            <person name="Reed L.K."/>
            <person name="Reenan R."/>
            <person name="Reily A."/>
            <person name="Remington K.A."/>
            <person name="Rieger T.T."/>
            <person name="Ritchie M.G."/>
            <person name="Robin C."/>
            <person name="Rogers Y.H."/>
            <person name="Rohde C."/>
            <person name="Rozas J."/>
            <person name="Rubenfield M.J."/>
            <person name="Ruiz A."/>
            <person name="Russo S."/>
            <person name="Salzberg S.L."/>
            <person name="Sanchez-Gracia A."/>
            <person name="Saranga D.J."/>
            <person name="Sato H."/>
            <person name="Schaeffer S.W."/>
            <person name="Schatz M.C."/>
            <person name="Schlenke T."/>
            <person name="Schwartz R."/>
            <person name="Segarra C."/>
            <person name="Singh R.S."/>
            <person name="Sirot L."/>
            <person name="Sirota M."/>
            <person name="Sisneros N.B."/>
            <person name="Smith C.D."/>
            <person name="Smith T.F."/>
            <person name="Spieth J."/>
            <person name="Stage D.E."/>
            <person name="Stark A."/>
            <person name="Stephan W."/>
            <person name="Strausberg R.L."/>
            <person name="Strempel S."/>
            <person name="Sturgill D."/>
            <person name="Sutton G."/>
            <person name="Sutton G.G."/>
            <person name="Tao W."/>
            <person name="Teichmann S."/>
            <person name="Tobari Y.N."/>
            <person name="Tomimura Y."/>
            <person name="Tsolas J.M."/>
            <person name="Valente V.L."/>
            <person name="Venter E."/>
            <person name="Venter J.C."/>
            <person name="Vicario S."/>
            <person name="Vieira F.G."/>
            <person name="Vilella A.J."/>
            <person name="Villasante A."/>
            <person name="Walenz B."/>
            <person name="Wang J."/>
            <person name="Wasserman M."/>
            <person name="Watts T."/>
            <person name="Wilson D."/>
            <person name="Wilson R.K."/>
            <person name="Wing R.A."/>
            <person name="Wolfner M.F."/>
            <person name="Wong A."/>
            <person name="Wong G.K."/>
            <person name="Wu C.I."/>
            <person name="Wu G."/>
            <person name="Yamamoto D."/>
            <person name="Yang H.P."/>
            <person name="Yang S.P."/>
            <person name="Yorke J.A."/>
            <person name="Yoshida K."/>
            <person name="Zdobnov E."/>
            <person name="Zhang P."/>
            <person name="Zhang Y."/>
            <person name="Zimin A.V."/>
            <person name="Baldwin J."/>
            <person name="Abdouelleil A."/>
            <person name="Abdulkadir J."/>
            <person name="Abebe A."/>
            <person name="Abera B."/>
            <person name="Abreu J."/>
            <person name="Acer S.C."/>
            <person name="Aftuck L."/>
            <person name="Alexander A."/>
            <person name="An P."/>
            <person name="Anderson E."/>
            <person name="Anderson S."/>
            <person name="Arachi H."/>
            <person name="Azer M."/>
            <person name="Bachantsang P."/>
            <person name="Barry A."/>
            <person name="Bayul T."/>
            <person name="Berlin A."/>
            <person name="Bessette D."/>
            <person name="Bloom T."/>
            <person name="Blye J."/>
            <person name="Boguslavskiy L."/>
            <person name="Bonnet C."/>
            <person name="Boukhgalter B."/>
            <person name="Bourzgui I."/>
            <person name="Brown A."/>
            <person name="Cahill P."/>
            <person name="Channer S."/>
            <person name="Cheshatsang Y."/>
            <person name="Chuda L."/>
            <person name="Citroen M."/>
            <person name="Collymore A."/>
            <person name="Cooke P."/>
            <person name="Costello M."/>
            <person name="D'Aco K."/>
            <person name="Daza R."/>
            <person name="De Haan G."/>
            <person name="DeGray S."/>
            <person name="DeMaso C."/>
            <person name="Dhargay N."/>
            <person name="Dooley K."/>
            <person name="Dooley E."/>
            <person name="Doricent M."/>
            <person name="Dorje P."/>
            <person name="Dorjee K."/>
            <person name="Dupes A."/>
            <person name="Elong R."/>
            <person name="Falk J."/>
            <person name="Farina A."/>
            <person name="Faro S."/>
            <person name="Ferguson D."/>
            <person name="Fisher S."/>
            <person name="Foley C.D."/>
            <person name="Franke A."/>
            <person name="Friedrich D."/>
            <person name="Gadbois L."/>
            <person name="Gearin G."/>
            <person name="Gearin C.R."/>
            <person name="Giannoukos G."/>
            <person name="Goode T."/>
            <person name="Graham J."/>
            <person name="Grandbois E."/>
            <person name="Grewal S."/>
            <person name="Gyaltsen K."/>
            <person name="Hafez N."/>
            <person name="Hagos B."/>
            <person name="Hall J."/>
            <person name="Henson C."/>
            <person name="Hollinger A."/>
            <person name="Honan T."/>
            <person name="Huard M.D."/>
            <person name="Hughes L."/>
            <person name="Hurhula B."/>
            <person name="Husby M.E."/>
            <person name="Kamat A."/>
            <person name="Kanga B."/>
            <person name="Kashin S."/>
            <person name="Khazanovich D."/>
            <person name="Kisner P."/>
            <person name="Lance K."/>
            <person name="Lara M."/>
            <person name="Lee W."/>
            <person name="Lennon N."/>
            <person name="Letendre F."/>
            <person name="LeVine R."/>
            <person name="Lipovsky A."/>
            <person name="Liu X."/>
            <person name="Liu J."/>
            <person name="Liu S."/>
            <person name="Lokyitsang T."/>
            <person name="Lokyitsang Y."/>
            <person name="Lubonja R."/>
            <person name="Lui A."/>
            <person name="MacDonald P."/>
            <person name="Magnisalis V."/>
            <person name="Maru K."/>
            <person name="Matthews C."/>
            <person name="McCusker W."/>
            <person name="McDonough S."/>
            <person name="Mehta T."/>
            <person name="Meldrim J."/>
            <person name="Meneus L."/>
            <person name="Mihai O."/>
            <person name="Mihalev A."/>
            <person name="Mihova T."/>
            <person name="Mittelman R."/>
            <person name="Mlenga V."/>
            <person name="Montmayeur A."/>
            <person name="Mulrain L."/>
            <person name="Navidi A."/>
            <person name="Naylor J."/>
            <person name="Negash T."/>
            <person name="Nguyen T."/>
            <person name="Nguyen N."/>
            <person name="Nicol R."/>
            <person name="Norbu C."/>
            <person name="Norbu N."/>
            <person name="Novod N."/>
            <person name="O'Neill B."/>
            <person name="Osman S."/>
            <person name="Markiewicz E."/>
            <person name="Oyono O.L."/>
            <person name="Patti C."/>
            <person name="Phunkhang P."/>
            <person name="Pierre F."/>
            <person name="Priest M."/>
            <person name="Raghuraman S."/>
            <person name="Rege F."/>
            <person name="Reyes R."/>
            <person name="Rise C."/>
            <person name="Rogov P."/>
            <person name="Ross K."/>
            <person name="Ryan E."/>
            <person name="Settipalli S."/>
            <person name="Shea T."/>
            <person name="Sherpa N."/>
            <person name="Shi L."/>
            <person name="Shih D."/>
            <person name="Sparrow T."/>
            <person name="Spaulding J."/>
            <person name="Stalker J."/>
            <person name="Stange-Thomann N."/>
            <person name="Stavropoulos S."/>
            <person name="Stone C."/>
            <person name="Strader C."/>
            <person name="Tesfaye S."/>
            <person name="Thomson T."/>
            <person name="Thoulutsang Y."/>
            <person name="Thoulutsang D."/>
            <person name="Topham K."/>
            <person name="Topping I."/>
            <person name="Tsamla T."/>
            <person name="Vassiliev H."/>
            <person name="Vo A."/>
            <person name="Wangchuk T."/>
            <person name="Wangdi T."/>
            <person name="Weiand M."/>
            <person name="Wilkinson J."/>
            <person name="Wilson A."/>
            <person name="Yadav S."/>
            <person name="Young G."/>
            <person name="Yu Q."/>
            <person name="Zembek L."/>
            <person name="Zhong D."/>
            <person name="Zimmer A."/>
            <person name="Zwirko Z."/>
            <person name="Jaffe D.B."/>
            <person name="Alvarez P."/>
            <person name="Brockman W."/>
            <person name="Butler J."/>
            <person name="Chin C."/>
            <person name="Gnerre S."/>
            <person name="Grabherr M."/>
            <person name="Kleber M."/>
            <person name="Mauceli E."/>
            <person name="MacCallum I."/>
        </authorList>
    </citation>
    <scope>NUCLEOTIDE SEQUENCE [LARGE SCALE GENOMIC DNA]</scope>
    <source>
        <strain evidence="16">Tucson 14024-0371.13</strain>
    </source>
</reference>
<dbReference type="InParanoid" id="B3MSW2"/>
<evidence type="ECO:0000256" key="3">
    <source>
        <dbReference type="ARBA" id="ARBA00004319"/>
    </source>
</evidence>
<keyword evidence="6" id="KW-0479">Metal-binding</keyword>
<dbReference type="InterPro" id="IPR006620">
    <property type="entry name" value="Pro_4_hyd_alph"/>
</dbReference>
<dbReference type="Proteomes" id="UP000007801">
    <property type="component" value="Unassembled WGS sequence"/>
</dbReference>
<dbReference type="AlphaFoldDB" id="B3MSW2"/>
<keyword evidence="9" id="KW-0223">Dioxygenase</keyword>
<comment type="cofactor">
    <cofactor evidence="1">
        <name>L-ascorbate</name>
        <dbReference type="ChEBI" id="CHEBI:38290"/>
    </cofactor>
</comment>
<dbReference type="GO" id="GO:0004656">
    <property type="term" value="F:procollagen-proline 4-dioxygenase activity"/>
    <property type="evidence" value="ECO:0007669"/>
    <property type="project" value="UniProtKB-EC"/>
</dbReference>
<keyword evidence="10 15" id="KW-0560">Oxidoreductase</keyword>
<evidence type="ECO:0000256" key="2">
    <source>
        <dbReference type="ARBA" id="ARBA00002035"/>
    </source>
</evidence>
<evidence type="ECO:0000313" key="15">
    <source>
        <dbReference type="EMBL" id="EDV30352.2"/>
    </source>
</evidence>
<evidence type="ECO:0000313" key="16">
    <source>
        <dbReference type="Proteomes" id="UP000007801"/>
    </source>
</evidence>
<dbReference type="Gene3D" id="2.60.120.620">
    <property type="entry name" value="q2cbj1_9rhob like domain"/>
    <property type="match status" value="1"/>
</dbReference>
<evidence type="ECO:0000256" key="1">
    <source>
        <dbReference type="ARBA" id="ARBA00001961"/>
    </source>
</evidence>
<evidence type="ECO:0000256" key="13">
    <source>
        <dbReference type="SAM" id="SignalP"/>
    </source>
</evidence>
<evidence type="ECO:0000259" key="14">
    <source>
        <dbReference type="PROSITE" id="PS51471"/>
    </source>
</evidence>
<feature type="chain" id="PRO_5006454928" description="procollagen-proline 4-dioxygenase" evidence="13">
    <location>
        <begin position="21"/>
        <end position="499"/>
    </location>
</feature>
<keyword evidence="13" id="KW-0732">Signal</keyword>
<dbReference type="GO" id="GO:0005506">
    <property type="term" value="F:iron ion binding"/>
    <property type="evidence" value="ECO:0007669"/>
    <property type="project" value="InterPro"/>
</dbReference>
<organism evidence="15 16">
    <name type="scientific">Drosophila ananassae</name>
    <name type="common">Fruit fly</name>
    <dbReference type="NCBI Taxonomy" id="7217"/>
    <lineage>
        <taxon>Eukaryota</taxon>
        <taxon>Metazoa</taxon>
        <taxon>Ecdysozoa</taxon>
        <taxon>Arthropoda</taxon>
        <taxon>Hexapoda</taxon>
        <taxon>Insecta</taxon>
        <taxon>Pterygota</taxon>
        <taxon>Neoptera</taxon>
        <taxon>Endopterygota</taxon>
        <taxon>Diptera</taxon>
        <taxon>Brachycera</taxon>
        <taxon>Muscomorpha</taxon>
        <taxon>Ephydroidea</taxon>
        <taxon>Drosophilidae</taxon>
        <taxon>Drosophila</taxon>
        <taxon>Sophophora</taxon>
    </lineage>
</organism>